<keyword evidence="3" id="KW-1185">Reference proteome</keyword>
<proteinExistence type="predicted"/>
<feature type="region of interest" description="Disordered" evidence="1">
    <location>
        <begin position="161"/>
        <end position="185"/>
    </location>
</feature>
<accession>A0A380ACM7</accession>
<dbReference type="Proteomes" id="UP000254069">
    <property type="component" value="Unassembled WGS sequence"/>
</dbReference>
<organism evidence="2 3">
    <name type="scientific">Shewanella algae</name>
    <dbReference type="NCBI Taxonomy" id="38313"/>
    <lineage>
        <taxon>Bacteria</taxon>
        <taxon>Pseudomonadati</taxon>
        <taxon>Pseudomonadota</taxon>
        <taxon>Gammaproteobacteria</taxon>
        <taxon>Alteromonadales</taxon>
        <taxon>Shewanellaceae</taxon>
        <taxon>Shewanella</taxon>
    </lineage>
</organism>
<feature type="compositionally biased region" description="Polar residues" evidence="1">
    <location>
        <begin position="163"/>
        <end position="173"/>
    </location>
</feature>
<protein>
    <submittedName>
        <fullName evidence="2">Uncharacterized protein</fullName>
    </submittedName>
</protein>
<dbReference type="RefSeq" id="WP_025888859.1">
    <property type="nucleotide sequence ID" value="NZ_JADZGX010000039.1"/>
</dbReference>
<gene>
    <name evidence="2" type="ORF">NCTC10738_02615</name>
</gene>
<feature type="compositionally biased region" description="Basic and acidic residues" evidence="1">
    <location>
        <begin position="222"/>
        <end position="231"/>
    </location>
</feature>
<feature type="compositionally biased region" description="Low complexity" evidence="1">
    <location>
        <begin position="199"/>
        <end position="211"/>
    </location>
</feature>
<evidence type="ECO:0000313" key="3">
    <source>
        <dbReference type="Proteomes" id="UP000254069"/>
    </source>
</evidence>
<reference evidence="2 3" key="1">
    <citation type="submission" date="2018-06" db="EMBL/GenBank/DDBJ databases">
        <authorList>
            <consortium name="Pathogen Informatics"/>
            <person name="Doyle S."/>
        </authorList>
    </citation>
    <scope>NUCLEOTIDE SEQUENCE [LARGE SCALE GENOMIC DNA]</scope>
    <source>
        <strain evidence="2 3">NCTC10738</strain>
    </source>
</reference>
<sequence>METDVLEILQNFHSDGLFVAPNIPSKKAKNASACYGMSSSVDIYAIVDSTVFGSAKNGLAFTSEGLFWKNDWTTTSAKNHMSWEELINTSQEHAVDGSDLLLGQGCAFGMAGSGMKPAVLLKLLEKLAQKIQGNTGATETAEVSNVAQACVTPATVANDEASVGNTASTSVTAENLPPEGVTTESVIPAADANGGVSITNAAPASNTAPASDKAESAAPESLKPEKPEQESSPKPAFEGSYQREYLDIVNAVAKRHRLSQQIQIAPAIKVHKVRKVIEISEGKIEPYDILMIVDNTFMQTTKDFLVVTPHAIWAKGTLRKVESFSLSEIRSIRCDKKTLFINDYDFQYLDQFSENEVLILTNMLEELVVALRKSDSVSAADEQLQLPAALDTLLSNIYEVVLDDVVSGLRDKGYPENKQLVTSMAECCFSIFFIVDSHLKYRNQDTAELVGQYLLAQTLSGLFALMSIEQLWSNTEAKSTYVMMQCSVIIRTCQYFERQGVALRPNQNWYLQLFQTVIEANTLEQGAELIDQEMGNLSADRQLAIDCAFKSGQGVREMFCDTL</sequence>
<dbReference type="EMBL" id="UGYO01000001">
    <property type="protein sequence ID" value="SUI77460.1"/>
    <property type="molecule type" value="Genomic_DNA"/>
</dbReference>
<name>A0A380ACM7_9GAMM</name>
<dbReference type="AlphaFoldDB" id="A0A380ACM7"/>
<evidence type="ECO:0000256" key="1">
    <source>
        <dbReference type="SAM" id="MobiDB-lite"/>
    </source>
</evidence>
<feature type="region of interest" description="Disordered" evidence="1">
    <location>
        <begin position="198"/>
        <end position="237"/>
    </location>
</feature>
<evidence type="ECO:0000313" key="2">
    <source>
        <dbReference type="EMBL" id="SUI77460.1"/>
    </source>
</evidence>